<dbReference type="AlphaFoldDB" id="A0A9E7KK39"/>
<proteinExistence type="predicted"/>
<dbReference type="Proteomes" id="UP001055439">
    <property type="component" value="Chromosome 8"/>
</dbReference>
<gene>
    <name evidence="1" type="ORF">MUK42_36878</name>
</gene>
<evidence type="ECO:0000313" key="1">
    <source>
        <dbReference type="EMBL" id="URE23843.1"/>
    </source>
</evidence>
<dbReference type="SUPFAM" id="SSF88723">
    <property type="entry name" value="PIN domain-like"/>
    <property type="match status" value="1"/>
</dbReference>
<organism evidence="1 2">
    <name type="scientific">Musa troglodytarum</name>
    <name type="common">fe'i banana</name>
    <dbReference type="NCBI Taxonomy" id="320322"/>
    <lineage>
        <taxon>Eukaryota</taxon>
        <taxon>Viridiplantae</taxon>
        <taxon>Streptophyta</taxon>
        <taxon>Embryophyta</taxon>
        <taxon>Tracheophyta</taxon>
        <taxon>Spermatophyta</taxon>
        <taxon>Magnoliopsida</taxon>
        <taxon>Liliopsida</taxon>
        <taxon>Zingiberales</taxon>
        <taxon>Musaceae</taxon>
        <taxon>Musa</taxon>
    </lineage>
</organism>
<accession>A0A9E7KK39</accession>
<sequence length="115" mass="12874">MGIKVRVLFFLCPCGRLLVSSPSDGIPGLLLFTCWTKLLADNAPKAMKDQKFEWYFGWKIAVNATSCFCHARYVSDGQPPELKKQKLAKRYSKMEDATKDLNAAIEVMVPTAAGW</sequence>
<dbReference type="OrthoDB" id="743497at2759"/>
<dbReference type="InterPro" id="IPR029060">
    <property type="entry name" value="PIN-like_dom_sf"/>
</dbReference>
<dbReference type="EMBL" id="CP097510">
    <property type="protein sequence ID" value="URE23843.1"/>
    <property type="molecule type" value="Genomic_DNA"/>
</dbReference>
<keyword evidence="2" id="KW-1185">Reference proteome</keyword>
<name>A0A9E7KK39_9LILI</name>
<evidence type="ECO:0000313" key="2">
    <source>
        <dbReference type="Proteomes" id="UP001055439"/>
    </source>
</evidence>
<reference evidence="1" key="1">
    <citation type="submission" date="2022-05" db="EMBL/GenBank/DDBJ databases">
        <title>The Musa troglodytarum L. genome provides insights into the mechanism of non-climacteric behaviour and enrichment of carotenoids.</title>
        <authorList>
            <person name="Wang J."/>
        </authorList>
    </citation>
    <scope>NUCLEOTIDE SEQUENCE</scope>
    <source>
        <tissue evidence="1">Leaf</tissue>
    </source>
</reference>
<dbReference type="Gene3D" id="3.40.50.1010">
    <property type="entry name" value="5'-nuclease"/>
    <property type="match status" value="1"/>
</dbReference>
<protein>
    <submittedName>
        <fullName evidence="1">Uncharacterized protein</fullName>
    </submittedName>
</protein>